<feature type="compositionally biased region" description="Basic and acidic residues" evidence="3">
    <location>
        <begin position="361"/>
        <end position="373"/>
    </location>
</feature>
<dbReference type="AlphaFoldDB" id="A0AAI9SUZ2"/>
<dbReference type="GO" id="GO:0006355">
    <property type="term" value="P:regulation of DNA-templated transcription"/>
    <property type="evidence" value="ECO:0007669"/>
    <property type="project" value="InterPro"/>
</dbReference>
<dbReference type="GO" id="GO:0005634">
    <property type="term" value="C:nucleus"/>
    <property type="evidence" value="ECO:0007669"/>
    <property type="project" value="InterPro"/>
</dbReference>
<dbReference type="Pfam" id="PF10297">
    <property type="entry name" value="Hap4_Hap_bind"/>
    <property type="match status" value="1"/>
</dbReference>
<accession>A0AAI9SUZ2</accession>
<feature type="compositionally biased region" description="Low complexity" evidence="3">
    <location>
        <begin position="157"/>
        <end position="183"/>
    </location>
</feature>
<feature type="region of interest" description="Disordered" evidence="3">
    <location>
        <begin position="361"/>
        <end position="388"/>
    </location>
</feature>
<evidence type="ECO:0000313" key="5">
    <source>
        <dbReference type="EMBL" id="KAI3403528.2"/>
    </source>
</evidence>
<evidence type="ECO:0000259" key="4">
    <source>
        <dbReference type="Pfam" id="PF10297"/>
    </source>
</evidence>
<dbReference type="InterPro" id="IPR018287">
    <property type="entry name" value="Hap4_TF_heteromerisation"/>
</dbReference>
<feature type="region of interest" description="Disordered" evidence="3">
    <location>
        <begin position="284"/>
        <end position="320"/>
    </location>
</feature>
<feature type="compositionally biased region" description="Basic and acidic residues" evidence="3">
    <location>
        <begin position="284"/>
        <end position="297"/>
    </location>
</feature>
<evidence type="ECO:0000313" key="6">
    <source>
        <dbReference type="Proteomes" id="UP001202479"/>
    </source>
</evidence>
<feature type="region of interest" description="Disordered" evidence="3">
    <location>
        <begin position="157"/>
        <end position="197"/>
    </location>
</feature>
<feature type="region of interest" description="Disordered" evidence="3">
    <location>
        <begin position="47"/>
        <end position="79"/>
    </location>
</feature>
<dbReference type="Proteomes" id="UP001202479">
    <property type="component" value="Unassembled WGS sequence"/>
</dbReference>
<proteinExistence type="predicted"/>
<evidence type="ECO:0000256" key="2">
    <source>
        <dbReference type="SAM" id="Coils"/>
    </source>
</evidence>
<comment type="caution">
    <text evidence="5">The sequence shown here is derived from an EMBL/GenBank/DDBJ whole genome shotgun (WGS) entry which is preliminary data.</text>
</comment>
<organism evidence="5 6">
    <name type="scientific">Candida oxycetoniae</name>
    <dbReference type="NCBI Taxonomy" id="497107"/>
    <lineage>
        <taxon>Eukaryota</taxon>
        <taxon>Fungi</taxon>
        <taxon>Dikarya</taxon>
        <taxon>Ascomycota</taxon>
        <taxon>Saccharomycotina</taxon>
        <taxon>Pichiomycetes</taxon>
        <taxon>Debaryomycetaceae</taxon>
        <taxon>Candida/Lodderomyces clade</taxon>
        <taxon>Candida</taxon>
    </lineage>
</organism>
<feature type="coiled-coil region" evidence="2">
    <location>
        <begin position="209"/>
        <end position="243"/>
    </location>
</feature>
<dbReference type="GeneID" id="73381300"/>
<name>A0AAI9SUZ2_9ASCO</name>
<keyword evidence="1" id="KW-0539">Nucleus</keyword>
<keyword evidence="2" id="KW-0175">Coiled coil</keyword>
<feature type="domain" description="Hap4 transcription factor heteromerisation" evidence="4">
    <location>
        <begin position="47"/>
        <end position="62"/>
    </location>
</feature>
<feature type="region of interest" description="Disordered" evidence="3">
    <location>
        <begin position="426"/>
        <end position="460"/>
    </location>
</feature>
<reference evidence="5" key="1">
    <citation type="journal article" date="2022" name="DNA Res.">
        <title>Genome analysis of five recently described species of the CUG-Ser clade uncovers Candida theae as a new hybrid lineage with pathogenic potential in the Candida parapsilosis species complex.</title>
        <authorList>
            <person name="Mixao V."/>
            <person name="Del Olmo V."/>
            <person name="Hegedusova E."/>
            <person name="Saus E."/>
            <person name="Pryszcz L."/>
            <person name="Cillingova A."/>
            <person name="Nosek J."/>
            <person name="Gabaldon T."/>
        </authorList>
    </citation>
    <scope>NUCLEOTIDE SEQUENCE</scope>
    <source>
        <strain evidence="5">CBS 10844</strain>
    </source>
</reference>
<feature type="compositionally biased region" description="Acidic residues" evidence="3">
    <location>
        <begin position="298"/>
        <end position="313"/>
    </location>
</feature>
<feature type="compositionally biased region" description="Low complexity" evidence="3">
    <location>
        <begin position="426"/>
        <end position="454"/>
    </location>
</feature>
<gene>
    <name evidence="5" type="ORF">KGF56_003685</name>
</gene>
<feature type="compositionally biased region" description="Polar residues" evidence="3">
    <location>
        <begin position="184"/>
        <end position="197"/>
    </location>
</feature>
<protein>
    <recommendedName>
        <fullName evidence="4">Hap4 transcription factor heteromerisation domain-containing protein</fullName>
    </recommendedName>
</protein>
<sequence>MTVISQDPVSSIPSSVAGTSVFRESPAYFKIQPATTSSSTILPRVKTSKEWVLPPRPKPGRKLKESNNNTGSSNCSGAATTATTAITRPKKTKVKKKCCQNEPLDNASNLSDTTTIPQLLKNISIIDSENNLLKSNMLCLIHEYKHLKKCVLDHTTTSSTANSNVTNASNTTTTPTAELSPTANNSISSKTETNANLSDTSIPYTQVHKRSFNEILMTLEEEEKKEKNEMNKEKKNLNEAREIVEFSPYIFGSDSISSINSSALSTTMSSPLMQNNEFDEFIKIDEIDEDKGEKDNEKEDDDEEEEDDDEEENPDHARDLMTLKKCKTNNEVENPGASTKFYTNSLDFEDSDMEMEIFEDGSNHRESVDRSEGDNLSPTLELSRTTSPYMSDYDCNSLMSTLTRSTTVSSVGTVVEKFGHHHHNNHTNLQQQQQQQQQHNHHLTTAAAASTTTTTPPPPTTTNTLATTGANLCAGGFPMQATISSTSSSISASPMIHKHPPPLSLKKMGAFFDLPKYKEVDKSIESSPYKFKFDDCMEEKEDKRDEMKRHDDEYNMVTDILEEKLLNNHLHYYSDKEEEAQMPLLHQQSPSLSQQSQQQVQVPEYGCTGSFLF</sequence>
<evidence type="ECO:0000256" key="1">
    <source>
        <dbReference type="ARBA" id="ARBA00023242"/>
    </source>
</evidence>
<feature type="compositionally biased region" description="Polar residues" evidence="3">
    <location>
        <begin position="374"/>
        <end position="388"/>
    </location>
</feature>
<feature type="compositionally biased region" description="Low complexity" evidence="3">
    <location>
        <begin position="66"/>
        <end position="79"/>
    </location>
</feature>
<dbReference type="EMBL" id="JAHUZD010000125">
    <property type="protein sequence ID" value="KAI3403528.2"/>
    <property type="molecule type" value="Genomic_DNA"/>
</dbReference>
<keyword evidence="6" id="KW-1185">Reference proteome</keyword>
<evidence type="ECO:0000256" key="3">
    <source>
        <dbReference type="SAM" id="MobiDB-lite"/>
    </source>
</evidence>
<dbReference type="RefSeq" id="XP_049179275.1">
    <property type="nucleotide sequence ID" value="XM_049325044.1"/>
</dbReference>